<dbReference type="Gene3D" id="1.20.140.50">
    <property type="entry name" value="alix/aip1 like domains"/>
    <property type="match status" value="1"/>
</dbReference>
<dbReference type="GO" id="GO:0005768">
    <property type="term" value="C:endosome"/>
    <property type="evidence" value="ECO:0007669"/>
    <property type="project" value="TreeGrafter"/>
</dbReference>
<dbReference type="PANTHER" id="PTHR23030:SF39">
    <property type="entry name" value="PROGRAMMED CELL DEATH 6-INTERACTING PROTEIN"/>
    <property type="match status" value="1"/>
</dbReference>
<proteinExistence type="predicted"/>
<keyword evidence="1" id="KW-0175">Coiled coil</keyword>
<keyword evidence="4" id="KW-1185">Reference proteome</keyword>
<sequence length="831" mass="91867">MAGWIVIPSKRTEAVDFKKPLEKFIKNTFSEEVLSENSDAIAELNKLRNTAVMQVADKHESALQPLLRYYDQLVAMDGKLPISESQIRVSFTWYDAFDKGSLFGSKKASISSSAFERLCLLYNIGSLQSQIASSQNLHSEDGIKLAAKLFQNASGCFQMLKDLVFPQLHQVPTPDMSIEMLNALSSVMLAQGQEAIWHKTEKDNMKSAIIAKVAAQASDLYREANQACQVSSVRQQLEKEWIAVLGAKQNYFLAIANYHQGLVAKDKGAYGENVARMKLAKDLSESAQKESLGLFETKAWVDRIKRAHAEADKDNNLIYHDMIPSNDKMAVIGRAALAKQLLLSKPASDNFMDMFPKLVPMAVHNALVAYESRKAEIINVEVGRLREGTQLINSVLASLNLPAAIEDLSGDKVPKSVLEKAATIRERGGVATIDTLMQELPELLQRNREILDEGIRQLDEEERNDTQMRDRFKEKWTPKPSAELTVQLREETNKYKGILENAVCADGIVREKYNTHRKAMDILCKGEAEIAAFLPKISGGSSNAAGSSTVVELRKLMNEIENIKAERDSLEEELKAQQDDMAVKFLSALAADGSVSDVESIIGGNIASTYDPLKERASESMSRQERVLAAVQTTNEKFVQEKQSGQAVSEREAKLKDLATAYDSYMELTANLKEGTKFYNDLTPILVRFQQRLGDLVFARKTEREELSKGLQNAIANQPAEPTPEAPVHHQGTRQAPPRPPPPSTQAPATTQGQYASAPTAPSYPTQQYYQPMPTPGYAPYGYGSYAPPGGVGGYGMQQGQPPVPQGYFYGPPPGGYPYQQQPGQGQYGRQ</sequence>
<dbReference type="Pfam" id="PF03097">
    <property type="entry name" value="BRO1"/>
    <property type="match status" value="1"/>
</dbReference>
<dbReference type="GeneID" id="116298363"/>
<name>A0A6P8IB78_ACTTE</name>
<reference evidence="5" key="1">
    <citation type="submission" date="2025-08" db="UniProtKB">
        <authorList>
            <consortium name="RefSeq"/>
        </authorList>
    </citation>
    <scope>IDENTIFICATION</scope>
    <source>
        <tissue evidence="5">Tentacle</tissue>
    </source>
</reference>
<dbReference type="KEGG" id="aten:116298363"/>
<dbReference type="InParanoid" id="A0A6P8IB78"/>
<dbReference type="AlphaFoldDB" id="A0A6P8IB78"/>
<protein>
    <submittedName>
        <fullName evidence="5">Programmed cell death 6-interacting protein-like</fullName>
    </submittedName>
</protein>
<gene>
    <name evidence="5" type="primary">LOC116298363</name>
</gene>
<accession>A0A6P8IB78</accession>
<evidence type="ECO:0000256" key="2">
    <source>
        <dbReference type="SAM" id="MobiDB-lite"/>
    </source>
</evidence>
<dbReference type="GO" id="GO:0000281">
    <property type="term" value="P:mitotic cytokinesis"/>
    <property type="evidence" value="ECO:0007669"/>
    <property type="project" value="TreeGrafter"/>
</dbReference>
<dbReference type="InterPro" id="IPR025304">
    <property type="entry name" value="ALIX_V_dom"/>
</dbReference>
<dbReference type="CDD" id="cd09235">
    <property type="entry name" value="V_Alix"/>
    <property type="match status" value="1"/>
</dbReference>
<dbReference type="FunCoup" id="A0A6P8IB78">
    <property type="interactions" value="2398"/>
</dbReference>
<evidence type="ECO:0000256" key="1">
    <source>
        <dbReference type="SAM" id="Coils"/>
    </source>
</evidence>
<organism evidence="4 5">
    <name type="scientific">Actinia tenebrosa</name>
    <name type="common">Australian red waratah sea anemone</name>
    <dbReference type="NCBI Taxonomy" id="6105"/>
    <lineage>
        <taxon>Eukaryota</taxon>
        <taxon>Metazoa</taxon>
        <taxon>Cnidaria</taxon>
        <taxon>Anthozoa</taxon>
        <taxon>Hexacorallia</taxon>
        <taxon>Actiniaria</taxon>
        <taxon>Actiniidae</taxon>
        <taxon>Actinia</taxon>
    </lineage>
</organism>
<dbReference type="RefSeq" id="XP_031562642.1">
    <property type="nucleotide sequence ID" value="XM_031706782.1"/>
</dbReference>
<dbReference type="PROSITE" id="PS51180">
    <property type="entry name" value="BRO1"/>
    <property type="match status" value="1"/>
</dbReference>
<dbReference type="Gene3D" id="1.20.120.560">
    <property type="entry name" value="alix/aip1 in complex with the ypdl late domain"/>
    <property type="match status" value="1"/>
</dbReference>
<dbReference type="Proteomes" id="UP000515163">
    <property type="component" value="Unplaced"/>
</dbReference>
<dbReference type="FunFam" id="1.25.40.280:FF:000001">
    <property type="entry name" value="programmed cell death 6-interacting protein-like isoform X1"/>
    <property type="match status" value="1"/>
</dbReference>
<evidence type="ECO:0000313" key="5">
    <source>
        <dbReference type="RefSeq" id="XP_031562642.1"/>
    </source>
</evidence>
<dbReference type="CDD" id="cd09240">
    <property type="entry name" value="BRO1_Alix"/>
    <property type="match status" value="1"/>
</dbReference>
<dbReference type="InterPro" id="IPR004328">
    <property type="entry name" value="BRO1_dom"/>
</dbReference>
<dbReference type="PANTHER" id="PTHR23030">
    <property type="entry name" value="PCD6 INTERACTING PROTEIN-RELATED"/>
    <property type="match status" value="1"/>
</dbReference>
<dbReference type="Pfam" id="PF13949">
    <property type="entry name" value="ALIX_LYPXL_bnd"/>
    <property type="match status" value="1"/>
</dbReference>
<feature type="region of interest" description="Disordered" evidence="2">
    <location>
        <begin position="717"/>
        <end position="769"/>
    </location>
</feature>
<feature type="coiled-coil region" evidence="1">
    <location>
        <begin position="433"/>
        <end position="464"/>
    </location>
</feature>
<dbReference type="Gene3D" id="1.25.40.280">
    <property type="entry name" value="alix/aip1 like domains"/>
    <property type="match status" value="1"/>
</dbReference>
<dbReference type="SMART" id="SM01041">
    <property type="entry name" value="BRO1"/>
    <property type="match status" value="1"/>
</dbReference>
<feature type="domain" description="BRO1" evidence="3">
    <location>
        <begin position="3"/>
        <end position="392"/>
    </location>
</feature>
<dbReference type="OrthoDB" id="2141925at2759"/>
<evidence type="ECO:0000313" key="4">
    <source>
        <dbReference type="Proteomes" id="UP000515163"/>
    </source>
</evidence>
<dbReference type="InterPro" id="IPR038499">
    <property type="entry name" value="BRO1_sf"/>
</dbReference>
<feature type="compositionally biased region" description="Low complexity" evidence="2">
    <location>
        <begin position="798"/>
        <end position="810"/>
    </location>
</feature>
<evidence type="ECO:0000259" key="3">
    <source>
        <dbReference type="PROSITE" id="PS51180"/>
    </source>
</evidence>
<feature type="coiled-coil region" evidence="1">
    <location>
        <begin position="553"/>
        <end position="580"/>
    </location>
</feature>
<feature type="compositionally biased region" description="Low complexity" evidence="2">
    <location>
        <begin position="817"/>
        <end position="831"/>
    </location>
</feature>
<feature type="compositionally biased region" description="Low complexity" evidence="2">
    <location>
        <begin position="746"/>
        <end position="769"/>
    </location>
</feature>
<feature type="region of interest" description="Disordered" evidence="2">
    <location>
        <begin position="781"/>
        <end position="831"/>
    </location>
</feature>